<evidence type="ECO:0000256" key="7">
    <source>
        <dbReference type="RuleBase" id="RU910716"/>
    </source>
</evidence>
<evidence type="ECO:0000256" key="3">
    <source>
        <dbReference type="ARBA" id="ARBA00022475"/>
    </source>
</evidence>
<comment type="caution">
    <text evidence="8">The sequence shown here is derived from an EMBL/GenBank/DDBJ whole genome shotgun (WGS) entry which is preliminary data.</text>
</comment>
<dbReference type="GO" id="GO:0005886">
    <property type="term" value="C:plasma membrane"/>
    <property type="evidence" value="ECO:0007669"/>
    <property type="project" value="UniProtKB-SubCell"/>
</dbReference>
<organism evidence="8 9">
    <name type="scientific">Mugilogobius chulae</name>
    <name type="common">yellowstripe goby</name>
    <dbReference type="NCBI Taxonomy" id="88201"/>
    <lineage>
        <taxon>Eukaryota</taxon>
        <taxon>Metazoa</taxon>
        <taxon>Chordata</taxon>
        <taxon>Craniata</taxon>
        <taxon>Vertebrata</taxon>
        <taxon>Euteleostomi</taxon>
        <taxon>Actinopterygii</taxon>
        <taxon>Neopterygii</taxon>
        <taxon>Teleostei</taxon>
        <taxon>Neoteleostei</taxon>
        <taxon>Acanthomorphata</taxon>
        <taxon>Gobiaria</taxon>
        <taxon>Gobiiformes</taxon>
        <taxon>Gobioidei</taxon>
        <taxon>Gobiidae</taxon>
        <taxon>Gobionellinae</taxon>
        <taxon>Mugilogobius</taxon>
    </lineage>
</organism>
<evidence type="ECO:0000313" key="8">
    <source>
        <dbReference type="EMBL" id="KAK7912515.1"/>
    </source>
</evidence>
<evidence type="ECO:0000256" key="2">
    <source>
        <dbReference type="ARBA" id="ARBA00008789"/>
    </source>
</evidence>
<reference evidence="9" key="1">
    <citation type="submission" date="2024-04" db="EMBL/GenBank/DDBJ databases">
        <title>Salinicola lusitanus LLJ914,a marine bacterium isolated from the Okinawa Trough.</title>
        <authorList>
            <person name="Li J."/>
        </authorList>
    </citation>
    <scope>NUCLEOTIDE SEQUENCE [LARGE SCALE GENOMIC DNA]</scope>
</reference>
<protein>
    <recommendedName>
        <fullName evidence="7">XK-related protein</fullName>
    </recommendedName>
</protein>
<evidence type="ECO:0000313" key="9">
    <source>
        <dbReference type="Proteomes" id="UP001460270"/>
    </source>
</evidence>
<name>A0AAW0NXG9_9GOBI</name>
<proteinExistence type="inferred from homology"/>
<evidence type="ECO:0000256" key="4">
    <source>
        <dbReference type="ARBA" id="ARBA00022692"/>
    </source>
</evidence>
<gene>
    <name evidence="8" type="ORF">WMY93_012726</name>
</gene>
<comment type="subcellular location">
    <subcellularLocation>
        <location evidence="1">Cell membrane</location>
        <topology evidence="1">Multi-pass membrane protein</topology>
    </subcellularLocation>
    <subcellularLocation>
        <location evidence="7">Membrane</location>
        <topology evidence="7">Multi-pass membrane protein</topology>
    </subcellularLocation>
</comment>
<keyword evidence="6 7" id="KW-0472">Membrane</keyword>
<dbReference type="Pfam" id="PF09815">
    <property type="entry name" value="XK-related"/>
    <property type="match status" value="1"/>
</dbReference>
<comment type="similarity">
    <text evidence="2 7">Belongs to the XK family.</text>
</comment>
<dbReference type="AlphaFoldDB" id="A0AAW0NXG9"/>
<dbReference type="InterPro" id="IPR018629">
    <property type="entry name" value="XK-rel"/>
</dbReference>
<dbReference type="PANTHER" id="PTHR16024">
    <property type="entry name" value="XK-RELATED PROTEIN"/>
    <property type="match status" value="1"/>
</dbReference>
<keyword evidence="9" id="KW-1185">Reference proteome</keyword>
<dbReference type="InterPro" id="IPR050895">
    <property type="entry name" value="XK-related_scramblase"/>
</dbReference>
<evidence type="ECO:0000256" key="1">
    <source>
        <dbReference type="ARBA" id="ARBA00004651"/>
    </source>
</evidence>
<dbReference type="Proteomes" id="UP001460270">
    <property type="component" value="Unassembled WGS sequence"/>
</dbReference>
<keyword evidence="5 7" id="KW-1133">Transmembrane helix</keyword>
<dbReference type="PANTHER" id="PTHR16024:SF13">
    <property type="entry name" value="XK-RELATED PROTEIN 9"/>
    <property type="match status" value="1"/>
</dbReference>
<keyword evidence="4 7" id="KW-0812">Transmembrane</keyword>
<keyword evidence="3" id="KW-1003">Cell membrane</keyword>
<feature type="transmembrane region" description="Helical" evidence="7">
    <location>
        <begin position="88"/>
        <end position="108"/>
    </location>
</feature>
<accession>A0AAW0NXG9</accession>
<feature type="transmembrane region" description="Helical" evidence="7">
    <location>
        <begin position="43"/>
        <end position="68"/>
    </location>
</feature>
<evidence type="ECO:0000256" key="5">
    <source>
        <dbReference type="ARBA" id="ARBA00022989"/>
    </source>
</evidence>
<feature type="transmembrane region" description="Helical" evidence="7">
    <location>
        <begin position="12"/>
        <end position="31"/>
    </location>
</feature>
<sequence>MSTSDFQYTKLRWVMTVAALCLYAADIWTDICLTMKFYQEKHYLWAGLTLGFIVAGLLVNQIFSYVWYHDDMNDFLINPNGKTTKAGLSKGGLGVLHLCGLGVFTRYYQLLKKGFVVLWSTTQSLTEEESRQKHHDLFCMATDLSMLKLFETFLESVPQLLLQVYIVLLGQREPSVLQYLSMTFSFLSTAWSLVDYRRCLRRSLPHINSLLKPRVHLRAPSLYQRKYPSSPLHTHTYPIPCQIPTQINPSGDIIVSGLKYSDRDRRAPGSSQTKQDRIEMTAYSDFPFPPLDGSKRTRSLLTVQRLQAPGPGLAVFLRPQSERGPPDTHRHLIRIIALFTTWR</sequence>
<dbReference type="EMBL" id="JBBPFD010000009">
    <property type="protein sequence ID" value="KAK7912515.1"/>
    <property type="molecule type" value="Genomic_DNA"/>
</dbReference>
<evidence type="ECO:0000256" key="6">
    <source>
        <dbReference type="ARBA" id="ARBA00023136"/>
    </source>
</evidence>